<accession>W4QH96</accession>
<evidence type="ECO:0000256" key="5">
    <source>
        <dbReference type="ARBA" id="ARBA00029447"/>
    </source>
</evidence>
<evidence type="ECO:0000256" key="7">
    <source>
        <dbReference type="SAM" id="Phobius"/>
    </source>
</evidence>
<evidence type="ECO:0000313" key="11">
    <source>
        <dbReference type="Proteomes" id="UP000018895"/>
    </source>
</evidence>
<dbReference type="PROSITE" id="PS50111">
    <property type="entry name" value="CHEMOTAXIS_TRANSDUC_2"/>
    <property type="match status" value="1"/>
</dbReference>
<name>W4QH96_9BACI</name>
<proteinExistence type="inferred from homology"/>
<dbReference type="AlphaFoldDB" id="W4QH96"/>
<dbReference type="PROSITE" id="PS50885">
    <property type="entry name" value="HAMP"/>
    <property type="match status" value="1"/>
</dbReference>
<dbReference type="EMBL" id="BAUU01000018">
    <property type="protein sequence ID" value="GAE31297.1"/>
    <property type="molecule type" value="Genomic_DNA"/>
</dbReference>
<organism evidence="10 11">
    <name type="scientific">Halalkalibacter hemicellulosilyticusJCM 9152</name>
    <dbReference type="NCBI Taxonomy" id="1236971"/>
    <lineage>
        <taxon>Bacteria</taxon>
        <taxon>Bacillati</taxon>
        <taxon>Bacillota</taxon>
        <taxon>Bacilli</taxon>
        <taxon>Bacillales</taxon>
        <taxon>Bacillaceae</taxon>
        <taxon>Halalkalibacter</taxon>
    </lineage>
</organism>
<dbReference type="GO" id="GO:0004888">
    <property type="term" value="F:transmembrane signaling receptor activity"/>
    <property type="evidence" value="ECO:0007669"/>
    <property type="project" value="InterPro"/>
</dbReference>
<dbReference type="InterPro" id="IPR003660">
    <property type="entry name" value="HAMP_dom"/>
</dbReference>
<feature type="transmembrane region" description="Helical" evidence="7">
    <location>
        <begin position="16"/>
        <end position="38"/>
    </location>
</feature>
<dbReference type="PRINTS" id="PR00260">
    <property type="entry name" value="CHEMTRNSDUCR"/>
</dbReference>
<feature type="domain" description="HAMP" evidence="9">
    <location>
        <begin position="76"/>
        <end position="127"/>
    </location>
</feature>
<dbReference type="RefSeq" id="WP_035344696.1">
    <property type="nucleotide sequence ID" value="NZ_BAUU01000018.1"/>
</dbReference>
<reference evidence="10" key="1">
    <citation type="journal article" date="2014" name="Genome Announc.">
        <title>Draft Genome Sequences of Three Alkaliphilic Bacillus Strains, Bacillus wakoensis JCM 9140T, Bacillus akibai JCM 9157T, and Bacillus hemicellulosilyticus JCM 9152T.</title>
        <authorList>
            <person name="Yuki M."/>
            <person name="Oshima K."/>
            <person name="Suda W."/>
            <person name="Oshida Y."/>
            <person name="Kitamura K."/>
            <person name="Iida T."/>
            <person name="Hattori M."/>
            <person name="Ohkuma M."/>
        </authorList>
    </citation>
    <scope>NUCLEOTIDE SEQUENCE [LARGE SCALE GENOMIC DNA]</scope>
    <source>
        <strain evidence="10">JCM 9152</strain>
    </source>
</reference>
<dbReference type="GO" id="GO:0005886">
    <property type="term" value="C:plasma membrane"/>
    <property type="evidence" value="ECO:0007669"/>
    <property type="project" value="UniProtKB-SubCell"/>
</dbReference>
<feature type="transmembrane region" description="Helical" evidence="7">
    <location>
        <begin position="50"/>
        <end position="73"/>
    </location>
</feature>
<evidence type="ECO:0000256" key="1">
    <source>
        <dbReference type="ARBA" id="ARBA00004236"/>
    </source>
</evidence>
<evidence type="ECO:0000256" key="4">
    <source>
        <dbReference type="ARBA" id="ARBA00023224"/>
    </source>
</evidence>
<evidence type="ECO:0000259" key="9">
    <source>
        <dbReference type="PROSITE" id="PS50885"/>
    </source>
</evidence>
<keyword evidence="11" id="KW-1185">Reference proteome</keyword>
<dbReference type="GO" id="GO:0007165">
    <property type="term" value="P:signal transduction"/>
    <property type="evidence" value="ECO:0007669"/>
    <property type="project" value="UniProtKB-KW"/>
</dbReference>
<keyword evidence="3 7" id="KW-0472">Membrane</keyword>
<evidence type="ECO:0000256" key="3">
    <source>
        <dbReference type="ARBA" id="ARBA00023136"/>
    </source>
</evidence>
<gene>
    <name evidence="10" type="ORF">JCM9152_2755</name>
</gene>
<evidence type="ECO:0000256" key="2">
    <source>
        <dbReference type="ARBA" id="ARBA00022475"/>
    </source>
</evidence>
<dbReference type="InterPro" id="IPR004090">
    <property type="entry name" value="Chemotax_Me-accpt_rcpt"/>
</dbReference>
<evidence type="ECO:0000256" key="6">
    <source>
        <dbReference type="PROSITE-ProRule" id="PRU00284"/>
    </source>
</evidence>
<dbReference type="InterPro" id="IPR004089">
    <property type="entry name" value="MCPsignal_dom"/>
</dbReference>
<keyword evidence="4 6" id="KW-0807">Transducer</keyword>
<dbReference type="Pfam" id="PF00672">
    <property type="entry name" value="HAMP"/>
    <property type="match status" value="1"/>
</dbReference>
<evidence type="ECO:0000313" key="10">
    <source>
        <dbReference type="EMBL" id="GAE31297.1"/>
    </source>
</evidence>
<dbReference type="Gene3D" id="1.10.287.950">
    <property type="entry name" value="Methyl-accepting chemotaxis protein"/>
    <property type="match status" value="1"/>
</dbReference>
<keyword evidence="7" id="KW-1133">Transmembrane helix</keyword>
<keyword evidence="7" id="KW-0812">Transmembrane</keyword>
<dbReference type="SMART" id="SM00304">
    <property type="entry name" value="HAMP"/>
    <property type="match status" value="1"/>
</dbReference>
<dbReference type="OrthoDB" id="2489132at2"/>
<comment type="subcellular location">
    <subcellularLocation>
        <location evidence="1">Cell membrane</location>
    </subcellularLocation>
</comment>
<dbReference type="Proteomes" id="UP000018895">
    <property type="component" value="Unassembled WGS sequence"/>
</dbReference>
<dbReference type="PANTHER" id="PTHR32089">
    <property type="entry name" value="METHYL-ACCEPTING CHEMOTAXIS PROTEIN MCPB"/>
    <property type="match status" value="1"/>
</dbReference>
<dbReference type="GO" id="GO:0006935">
    <property type="term" value="P:chemotaxis"/>
    <property type="evidence" value="ECO:0007669"/>
    <property type="project" value="InterPro"/>
</dbReference>
<evidence type="ECO:0000259" key="8">
    <source>
        <dbReference type="PROSITE" id="PS50111"/>
    </source>
</evidence>
<protein>
    <submittedName>
        <fullName evidence="10">Methyl-accepting chemotaxis protein</fullName>
    </submittedName>
</protein>
<sequence length="433" mass="46884">MAEEKKKYQLSIRKKLVFGVSGLSLVTFGTSAIFIFILGDFLLDILGVSLQTLILLTLLKGVLWSSVLGYFAAPYITKPIRELEQSARLAAAGNIQQDITVTKSDDEIRSLGLAYNEMLANLRNMVRDIDHNFEQTNAKVTEMEQSSQLAQQKAEEIGATIQEISEGAEQSAVALSGTVGLMEELTDIAGEVQSRAQTSKKSSDEMVHTLKDSREIFDSLVNGIKQLATDNQQSLKAVSQLEEQAKQVGDIISLVGDIAGQTNLLALNASIEAARAGEQGKGFAVVADEVRNLADESGQAVQNITELIHSMQSEVQNVVKQIGDQVDFAREQSEKGTTTNEAIANVEQSVLEVADVIADISTMIHRQMDAIKKSSGQSKEVAATIAETTTASTEKVATITSEQAQVIDQMSETANLLSSQSKKLKVTIERFTI</sequence>
<feature type="domain" description="Methyl-accepting transducer" evidence="8">
    <location>
        <begin position="146"/>
        <end position="382"/>
    </location>
</feature>
<dbReference type="SMART" id="SM00283">
    <property type="entry name" value="MA"/>
    <property type="match status" value="1"/>
</dbReference>
<dbReference type="Pfam" id="PF00015">
    <property type="entry name" value="MCPsignal"/>
    <property type="match status" value="1"/>
</dbReference>
<dbReference type="PANTHER" id="PTHR32089:SF112">
    <property type="entry name" value="LYSOZYME-LIKE PROTEIN-RELATED"/>
    <property type="match status" value="1"/>
</dbReference>
<comment type="similarity">
    <text evidence="5">Belongs to the methyl-accepting chemotaxis (MCP) protein family.</text>
</comment>
<dbReference type="SUPFAM" id="SSF58104">
    <property type="entry name" value="Methyl-accepting chemotaxis protein (MCP) signaling domain"/>
    <property type="match status" value="1"/>
</dbReference>
<dbReference type="CDD" id="cd06225">
    <property type="entry name" value="HAMP"/>
    <property type="match status" value="1"/>
</dbReference>
<dbReference type="STRING" id="1236971.JCM9152_2755"/>
<keyword evidence="2" id="KW-1003">Cell membrane</keyword>
<comment type="caution">
    <text evidence="10">The sequence shown here is derived from an EMBL/GenBank/DDBJ whole genome shotgun (WGS) entry which is preliminary data.</text>
</comment>